<organism evidence="1">
    <name type="scientific">Dulem virus 30</name>
    <dbReference type="NCBI Taxonomy" id="3145748"/>
    <lineage>
        <taxon>Viruses</taxon>
        <taxon>Duplodnaviria</taxon>
        <taxon>Heunggongvirae</taxon>
        <taxon>Uroviricota</taxon>
        <taxon>Caudoviricetes</taxon>
    </lineage>
</organism>
<protein>
    <submittedName>
        <fullName evidence="1">DksA/trar C4-type zinc finger</fullName>
    </submittedName>
</protein>
<sequence length="58" mass="6653">MLPESCYEYRENILIESTTEPIKTCEKCGEGIYEGDTYYNLDGVIYCVDCIAESEREA</sequence>
<evidence type="ECO:0000313" key="1">
    <source>
        <dbReference type="EMBL" id="XCD06717.1"/>
    </source>
</evidence>
<dbReference type="EMBL" id="PP511706">
    <property type="protein sequence ID" value="XCD06717.1"/>
    <property type="molecule type" value="Genomic_DNA"/>
</dbReference>
<name>A0AAU8B4A8_9CAUD</name>
<accession>A0AAU8B4A8</accession>
<reference evidence="1" key="1">
    <citation type="submission" date="2024-03" db="EMBL/GenBank/DDBJ databases">
        <title>Diverse circular DNA viruses in blood, oral, and fecal samples of captive lemurs.</title>
        <authorList>
            <person name="Paietta E.N."/>
            <person name="Kraberger S."/>
            <person name="Lund M.C."/>
            <person name="Custer J.M."/>
            <person name="Vargas K.M."/>
            <person name="Ehmke E.E."/>
            <person name="Yoder A.D."/>
            <person name="Varsani A."/>
        </authorList>
    </citation>
    <scope>NUCLEOTIDE SEQUENCE</scope>
    <source>
        <strain evidence="1">Duke_26_2</strain>
    </source>
</reference>
<proteinExistence type="predicted"/>
<dbReference type="Gene3D" id="2.10.110.10">
    <property type="entry name" value="Cysteine Rich Protein"/>
    <property type="match status" value="1"/>
</dbReference>